<dbReference type="InterPro" id="IPR036249">
    <property type="entry name" value="Thioredoxin-like_sf"/>
</dbReference>
<dbReference type="PANTHER" id="PTHR12452">
    <property type="entry name" value="42-9-9 PROTEIN-RELATED"/>
    <property type="match status" value="1"/>
</dbReference>
<keyword evidence="4" id="KW-0963">Cytoplasm</keyword>
<dbReference type="SUPFAM" id="SSF52833">
    <property type="entry name" value="Thioredoxin-like"/>
    <property type="match status" value="1"/>
</dbReference>
<dbReference type="AlphaFoldDB" id="A0A914XKV0"/>
<dbReference type="GO" id="GO:0047134">
    <property type="term" value="F:protein-disulfide reductase [NAD(P)H] activity"/>
    <property type="evidence" value="ECO:0007669"/>
    <property type="project" value="InterPro"/>
</dbReference>
<dbReference type="Pfam" id="PF06110">
    <property type="entry name" value="TXD17-like_Trx"/>
    <property type="match status" value="1"/>
</dbReference>
<keyword evidence="6" id="KW-0676">Redox-active center</keyword>
<dbReference type="FunFam" id="3.40.30.10:FF:000124">
    <property type="entry name" value="Thioredoxin domain-containing 17"/>
    <property type="match status" value="1"/>
</dbReference>
<keyword evidence="8" id="KW-1185">Reference proteome</keyword>
<evidence type="ECO:0000313" key="9">
    <source>
        <dbReference type="WBParaSite" id="PSAMB.scaffold831size40700.g8960.t1"/>
    </source>
</evidence>
<sequence length="124" mass="14119">MVEFKEVEGYDSLKSELKSLEKSDKPVFVLFTGSKDSSGKSWCPDCVTADPVVHASVKEKLSEGVFITCQVGPRDFWKNQSNPFRTDSKLKITAVPTLIHWGQSNRLVEEQLFKRDMVDMLFED</sequence>
<name>A0A914XKV0_9BILA</name>
<dbReference type="Proteomes" id="UP000887566">
    <property type="component" value="Unplaced"/>
</dbReference>
<organism evidence="8 9">
    <name type="scientific">Plectus sambesii</name>
    <dbReference type="NCBI Taxonomy" id="2011161"/>
    <lineage>
        <taxon>Eukaryota</taxon>
        <taxon>Metazoa</taxon>
        <taxon>Ecdysozoa</taxon>
        <taxon>Nematoda</taxon>
        <taxon>Chromadorea</taxon>
        <taxon>Plectida</taxon>
        <taxon>Plectina</taxon>
        <taxon>Plectoidea</taxon>
        <taxon>Plectidae</taxon>
        <taxon>Plectus</taxon>
    </lineage>
</organism>
<evidence type="ECO:0000313" key="8">
    <source>
        <dbReference type="Proteomes" id="UP000887566"/>
    </source>
</evidence>
<evidence type="ECO:0000256" key="5">
    <source>
        <dbReference type="ARBA" id="ARBA00023157"/>
    </source>
</evidence>
<comment type="subcellular location">
    <subcellularLocation>
        <location evidence="1">Cytoplasm</location>
    </subcellularLocation>
</comment>
<reference evidence="9" key="1">
    <citation type="submission" date="2022-11" db="UniProtKB">
        <authorList>
            <consortium name="WormBaseParasite"/>
        </authorList>
    </citation>
    <scope>IDENTIFICATION</scope>
</reference>
<accession>A0A914XKV0</accession>
<dbReference type="CDD" id="cd02952">
    <property type="entry name" value="TRP14_like"/>
    <property type="match status" value="1"/>
</dbReference>
<evidence type="ECO:0000256" key="2">
    <source>
        <dbReference type="ARBA" id="ARBA00008987"/>
    </source>
</evidence>
<comment type="similarity">
    <text evidence="2">Belongs to the thioredoxin family.</text>
</comment>
<evidence type="ECO:0000256" key="3">
    <source>
        <dbReference type="ARBA" id="ARBA00016949"/>
    </source>
</evidence>
<dbReference type="InterPro" id="IPR045108">
    <property type="entry name" value="TXNDC17-like"/>
</dbReference>
<feature type="domain" description="Thioredoxin" evidence="7">
    <location>
        <begin position="7"/>
        <end position="124"/>
    </location>
</feature>
<dbReference type="GO" id="GO:0005829">
    <property type="term" value="C:cytosol"/>
    <property type="evidence" value="ECO:0007669"/>
    <property type="project" value="TreeGrafter"/>
</dbReference>
<protein>
    <recommendedName>
        <fullName evidence="3">Thioredoxin domain-containing protein 17</fullName>
    </recommendedName>
</protein>
<evidence type="ECO:0000256" key="4">
    <source>
        <dbReference type="ARBA" id="ARBA00022490"/>
    </source>
</evidence>
<evidence type="ECO:0000256" key="6">
    <source>
        <dbReference type="ARBA" id="ARBA00023284"/>
    </source>
</evidence>
<proteinExistence type="inferred from homology"/>
<evidence type="ECO:0000259" key="7">
    <source>
        <dbReference type="Pfam" id="PF06110"/>
    </source>
</evidence>
<keyword evidence="5" id="KW-1015">Disulfide bond</keyword>
<dbReference type="PANTHER" id="PTHR12452:SF0">
    <property type="entry name" value="THIOREDOXIN DOMAIN-CONTAINING PROTEIN 17"/>
    <property type="match status" value="1"/>
</dbReference>
<dbReference type="Gene3D" id="3.40.30.10">
    <property type="entry name" value="Glutaredoxin"/>
    <property type="match status" value="1"/>
</dbReference>
<evidence type="ECO:0000256" key="1">
    <source>
        <dbReference type="ARBA" id="ARBA00004496"/>
    </source>
</evidence>
<dbReference type="InterPro" id="IPR010357">
    <property type="entry name" value="TXNDC17_dom"/>
</dbReference>
<dbReference type="WBParaSite" id="PSAMB.scaffold831size40700.g8960.t1">
    <property type="protein sequence ID" value="PSAMB.scaffold831size40700.g8960.t1"/>
    <property type="gene ID" value="PSAMB.scaffold831size40700.g8960"/>
</dbReference>